<dbReference type="NCBIfam" id="TIGR01217">
    <property type="entry name" value="ac_ac_CoA_syn"/>
    <property type="match status" value="1"/>
</dbReference>
<feature type="domain" description="AMP-dependent synthetase/ligase" evidence="5">
    <location>
        <begin position="106"/>
        <end position="490"/>
    </location>
</feature>
<dbReference type="HOGENOM" id="CLU_000022_3_3_1"/>
<dbReference type="GO" id="GO:0006629">
    <property type="term" value="P:lipid metabolic process"/>
    <property type="evidence" value="ECO:0007669"/>
    <property type="project" value="InterPro"/>
</dbReference>
<dbReference type="InParanoid" id="A0A0C3GBJ6"/>
<evidence type="ECO:0000313" key="7">
    <source>
        <dbReference type="Proteomes" id="UP000054166"/>
    </source>
</evidence>
<dbReference type="PANTHER" id="PTHR42921:SF1">
    <property type="entry name" value="ACETOACETYL-COA SYNTHETASE"/>
    <property type="match status" value="1"/>
</dbReference>
<dbReference type="InterPro" id="IPR020845">
    <property type="entry name" value="AMP-binding_CS"/>
</dbReference>
<name>A0A0C3GBJ6_PILCF</name>
<comment type="similarity">
    <text evidence="1">Belongs to the ATP-dependent AMP-binding enzyme family.</text>
</comment>
<dbReference type="GO" id="GO:0005524">
    <property type="term" value="F:ATP binding"/>
    <property type="evidence" value="ECO:0007669"/>
    <property type="project" value="UniProtKB-KW"/>
</dbReference>
<dbReference type="PROSITE" id="PS00455">
    <property type="entry name" value="AMP_BINDING"/>
    <property type="match status" value="1"/>
</dbReference>
<keyword evidence="2" id="KW-0436">Ligase</keyword>
<dbReference type="InterPro" id="IPR000873">
    <property type="entry name" value="AMP-dep_synth/lig_dom"/>
</dbReference>
<protein>
    <recommendedName>
        <fullName evidence="5">AMP-dependent synthetase/ligase domain-containing protein</fullName>
    </recommendedName>
</protein>
<organism evidence="6 7">
    <name type="scientific">Piloderma croceum (strain F 1598)</name>
    <dbReference type="NCBI Taxonomy" id="765440"/>
    <lineage>
        <taxon>Eukaryota</taxon>
        <taxon>Fungi</taxon>
        <taxon>Dikarya</taxon>
        <taxon>Basidiomycota</taxon>
        <taxon>Agaricomycotina</taxon>
        <taxon>Agaricomycetes</taxon>
        <taxon>Agaricomycetidae</taxon>
        <taxon>Atheliales</taxon>
        <taxon>Atheliaceae</taxon>
        <taxon>Piloderma</taxon>
    </lineage>
</organism>
<dbReference type="Pfam" id="PF00501">
    <property type="entry name" value="AMP-binding"/>
    <property type="match status" value="1"/>
</dbReference>
<dbReference type="OrthoDB" id="10253869at2759"/>
<evidence type="ECO:0000256" key="1">
    <source>
        <dbReference type="ARBA" id="ARBA00006432"/>
    </source>
</evidence>
<dbReference type="InterPro" id="IPR045851">
    <property type="entry name" value="AMP-bd_C_sf"/>
</dbReference>
<evidence type="ECO:0000256" key="2">
    <source>
        <dbReference type="ARBA" id="ARBA00022598"/>
    </source>
</evidence>
<dbReference type="Proteomes" id="UP000054166">
    <property type="component" value="Unassembled WGS sequence"/>
</dbReference>
<keyword evidence="4" id="KW-0067">ATP-binding</keyword>
<dbReference type="GO" id="GO:0030729">
    <property type="term" value="F:acetoacetate-CoA ligase activity"/>
    <property type="evidence" value="ECO:0007669"/>
    <property type="project" value="InterPro"/>
</dbReference>
<sequence length="680" mass="75179">MMPIVGDLFKPVDSEAVKRSQIDRFRQFINTRYGLDIKDAWELHSWSIDQSNEFWKSVWDFYRFIGERGAEPFFQADVSMKATRNRLPHARLNYAENLLLSHCNARSTSKIAIHSVIEGTVIRSLTWAELYDEVRSASRAMRNLGLCPGDRVAAYTANNAEAVVLILAASAIGAIWSATPCEFGVIATIDRLEQINPKLLLVSDKYIYNGKLIDVSSNVTQIVQALASNGLESVVVVGQLDKDRRPNRLPGFGCVKTFDWPSFLDLDNSTTGDIDFWRGPAMAPVYILYSSGTTGKPKCIVHHAGGLLLSHAVGQCLHSDLGPNDAFLMFTTFGWMMSVFYVASLQSGATVVAFDGSPLKPIGALWALVDQLKLTMLGISPRYIQTLCQAGYNPSEKHHLGSLRLVLTTGAPLSIEHHDFIKQRVGEKVFLFNGSGGTDVCNHHICGCLALPHHYGELQMPMLGSKIECWDDNGEPLSAGVEGNLVLTGPIPNQPLYFWNDPGDKRYFSTYYEAFVGKEAWNQGDWVVVGPKTRGFHMLGRSDGVLNPSGVRFGSAELYAIVDSFKEVANSLAVGQKTATGDERVILFLETDRKKPLRQSTIDNITTAITRGLSRRHVPALILQCPEIPMTSNGKRQEIAVKKILNGARLEQVNADPKTLLWFMEHPSLQITAAPLKAKL</sequence>
<accession>A0A0C3GBJ6</accession>
<keyword evidence="7" id="KW-1185">Reference proteome</keyword>
<dbReference type="PANTHER" id="PTHR42921">
    <property type="entry name" value="ACETOACETYL-COA SYNTHETASE"/>
    <property type="match status" value="1"/>
</dbReference>
<gene>
    <name evidence="6" type="ORF">PILCRDRAFT_814680</name>
</gene>
<dbReference type="Gene3D" id="3.30.300.30">
    <property type="match status" value="1"/>
</dbReference>
<evidence type="ECO:0000256" key="3">
    <source>
        <dbReference type="ARBA" id="ARBA00022741"/>
    </source>
</evidence>
<dbReference type="AlphaFoldDB" id="A0A0C3GBJ6"/>
<dbReference type="STRING" id="765440.A0A0C3GBJ6"/>
<dbReference type="InterPro" id="IPR042099">
    <property type="entry name" value="ANL_N_sf"/>
</dbReference>
<reference evidence="6 7" key="1">
    <citation type="submission" date="2014-04" db="EMBL/GenBank/DDBJ databases">
        <authorList>
            <consortium name="DOE Joint Genome Institute"/>
            <person name="Kuo A."/>
            <person name="Tarkka M."/>
            <person name="Buscot F."/>
            <person name="Kohler A."/>
            <person name="Nagy L.G."/>
            <person name="Floudas D."/>
            <person name="Copeland A."/>
            <person name="Barry K.W."/>
            <person name="Cichocki N."/>
            <person name="Veneault-Fourrey C."/>
            <person name="LaButti K."/>
            <person name="Lindquist E.A."/>
            <person name="Lipzen A."/>
            <person name="Lundell T."/>
            <person name="Morin E."/>
            <person name="Murat C."/>
            <person name="Sun H."/>
            <person name="Tunlid A."/>
            <person name="Henrissat B."/>
            <person name="Grigoriev I.V."/>
            <person name="Hibbett D.S."/>
            <person name="Martin F."/>
            <person name="Nordberg H.P."/>
            <person name="Cantor M.N."/>
            <person name="Hua S.X."/>
        </authorList>
    </citation>
    <scope>NUCLEOTIDE SEQUENCE [LARGE SCALE GENOMIC DNA]</scope>
    <source>
        <strain evidence="6 7">F 1598</strain>
    </source>
</reference>
<dbReference type="EMBL" id="KN832978">
    <property type="protein sequence ID" value="KIM88001.1"/>
    <property type="molecule type" value="Genomic_DNA"/>
</dbReference>
<evidence type="ECO:0000256" key="4">
    <source>
        <dbReference type="ARBA" id="ARBA00022840"/>
    </source>
</evidence>
<evidence type="ECO:0000259" key="5">
    <source>
        <dbReference type="Pfam" id="PF00501"/>
    </source>
</evidence>
<dbReference type="Gene3D" id="3.40.50.12780">
    <property type="entry name" value="N-terminal domain of ligase-like"/>
    <property type="match status" value="1"/>
</dbReference>
<reference evidence="7" key="2">
    <citation type="submission" date="2015-01" db="EMBL/GenBank/DDBJ databases">
        <title>Evolutionary Origins and Diversification of the Mycorrhizal Mutualists.</title>
        <authorList>
            <consortium name="DOE Joint Genome Institute"/>
            <consortium name="Mycorrhizal Genomics Consortium"/>
            <person name="Kohler A."/>
            <person name="Kuo A."/>
            <person name="Nagy L.G."/>
            <person name="Floudas D."/>
            <person name="Copeland A."/>
            <person name="Barry K.W."/>
            <person name="Cichocki N."/>
            <person name="Veneault-Fourrey C."/>
            <person name="LaButti K."/>
            <person name="Lindquist E.A."/>
            <person name="Lipzen A."/>
            <person name="Lundell T."/>
            <person name="Morin E."/>
            <person name="Murat C."/>
            <person name="Riley R."/>
            <person name="Ohm R."/>
            <person name="Sun H."/>
            <person name="Tunlid A."/>
            <person name="Henrissat B."/>
            <person name="Grigoriev I.V."/>
            <person name="Hibbett D.S."/>
            <person name="Martin F."/>
        </authorList>
    </citation>
    <scope>NUCLEOTIDE SEQUENCE [LARGE SCALE GENOMIC DNA]</scope>
    <source>
        <strain evidence="7">F 1598</strain>
    </source>
</reference>
<dbReference type="InterPro" id="IPR005914">
    <property type="entry name" value="Acac_CoA_synth"/>
</dbReference>
<keyword evidence="3" id="KW-0547">Nucleotide-binding</keyword>
<dbReference type="SUPFAM" id="SSF56801">
    <property type="entry name" value="Acetyl-CoA synthetase-like"/>
    <property type="match status" value="1"/>
</dbReference>
<evidence type="ECO:0000313" key="6">
    <source>
        <dbReference type="EMBL" id="KIM88001.1"/>
    </source>
</evidence>
<dbReference type="NCBIfam" id="NF002937">
    <property type="entry name" value="PRK03584.1"/>
    <property type="match status" value="1"/>
</dbReference>
<proteinExistence type="inferred from homology"/>